<dbReference type="InterPro" id="IPR025240">
    <property type="entry name" value="DUF4189"/>
</dbReference>
<protein>
    <submittedName>
        <fullName evidence="4">DUF4189 domain-containing protein</fullName>
    </submittedName>
</protein>
<name>A0A2S7D5J7_9XANT</name>
<dbReference type="Pfam" id="PF13827">
    <property type="entry name" value="DUF4189"/>
    <property type="match status" value="1"/>
</dbReference>
<gene>
    <name evidence="4" type="ORF">XpiCFBP4643_05630</name>
</gene>
<evidence type="ECO:0000259" key="3">
    <source>
        <dbReference type="Pfam" id="PF13827"/>
    </source>
</evidence>
<feature type="signal peptide" evidence="2">
    <location>
        <begin position="1"/>
        <end position="27"/>
    </location>
</feature>
<feature type="chain" id="PRO_5015566248" evidence="2">
    <location>
        <begin position="28"/>
        <end position="177"/>
    </location>
</feature>
<dbReference type="AlphaFoldDB" id="A0A2S7D5J7"/>
<comment type="caution">
    <text evidence="4">The sequence shown here is derived from an EMBL/GenBank/DDBJ whole genome shotgun (WGS) entry which is preliminary data.</text>
</comment>
<evidence type="ECO:0000256" key="2">
    <source>
        <dbReference type="SAM" id="SignalP"/>
    </source>
</evidence>
<feature type="domain" description="DUF4189" evidence="3">
    <location>
        <begin position="74"/>
        <end position="169"/>
    </location>
</feature>
<feature type="compositionally biased region" description="Low complexity" evidence="1">
    <location>
        <begin position="44"/>
        <end position="60"/>
    </location>
</feature>
<evidence type="ECO:0000256" key="1">
    <source>
        <dbReference type="SAM" id="MobiDB-lite"/>
    </source>
</evidence>
<dbReference type="RefSeq" id="WP_084725985.1">
    <property type="nucleotide sequence ID" value="NZ_MDEI01000004.1"/>
</dbReference>
<feature type="region of interest" description="Disordered" evidence="1">
    <location>
        <begin position="44"/>
        <end position="63"/>
    </location>
</feature>
<organism evidence="4 5">
    <name type="scientific">Xanthomonas pisi</name>
    <dbReference type="NCBI Taxonomy" id="56457"/>
    <lineage>
        <taxon>Bacteria</taxon>
        <taxon>Pseudomonadati</taxon>
        <taxon>Pseudomonadota</taxon>
        <taxon>Gammaproteobacteria</taxon>
        <taxon>Lysobacterales</taxon>
        <taxon>Lysobacteraceae</taxon>
        <taxon>Xanthomonas</taxon>
    </lineage>
</organism>
<sequence>MNSSMIKAKAVLHGSLFFVFFSATALAQTACPIGTAAGSAVCGPGPSTGQGSSSSGSYISAPPPRPSGEWLKTWGAVAQASNGDTGLSSGFLAKKDAISDALSKCENWGATDCNVILTYRNQCIVSIDPADGGGGGAIANASSIEAARKIASDHCEKSGKICKQSFSKCSDPIFRKY</sequence>
<accession>A0A2S7D5J7</accession>
<dbReference type="Proteomes" id="UP000238191">
    <property type="component" value="Unassembled WGS sequence"/>
</dbReference>
<dbReference type="OrthoDB" id="6008701at2"/>
<keyword evidence="5" id="KW-1185">Reference proteome</keyword>
<keyword evidence="2" id="KW-0732">Signal</keyword>
<reference evidence="5" key="1">
    <citation type="submission" date="2016-08" db="EMBL/GenBank/DDBJ databases">
        <authorList>
            <person name="Merda D."/>
            <person name="Briand M."/>
            <person name="Taghouti G."/>
            <person name="Carrere S."/>
            <person name="Gouzy J."/>
            <person name="Portier P."/>
            <person name="Jacques M.-A."/>
            <person name="Fischer-Le Saux M."/>
        </authorList>
    </citation>
    <scope>NUCLEOTIDE SEQUENCE [LARGE SCALE GENOMIC DNA]</scope>
    <source>
        <strain evidence="5">CFBP4643</strain>
    </source>
</reference>
<evidence type="ECO:0000313" key="5">
    <source>
        <dbReference type="Proteomes" id="UP000238191"/>
    </source>
</evidence>
<dbReference type="EMBL" id="MDEI01000004">
    <property type="protein sequence ID" value="PPU69029.1"/>
    <property type="molecule type" value="Genomic_DNA"/>
</dbReference>
<evidence type="ECO:0000313" key="4">
    <source>
        <dbReference type="EMBL" id="PPU69029.1"/>
    </source>
</evidence>
<proteinExistence type="predicted"/>